<dbReference type="InterPro" id="IPR024753">
    <property type="entry name" value="AriR"/>
</dbReference>
<evidence type="ECO:0000313" key="1">
    <source>
        <dbReference type="EMBL" id="MBJ8379683.1"/>
    </source>
</evidence>
<keyword evidence="2" id="KW-1185">Reference proteome</keyword>
<accession>A0ABS0ZLH3</accession>
<dbReference type="Gene3D" id="1.20.5.5260">
    <property type="match status" value="1"/>
</dbReference>
<dbReference type="Pfam" id="PF10798">
    <property type="entry name" value="YmgB"/>
    <property type="match status" value="1"/>
</dbReference>
<dbReference type="EMBL" id="JADWND010000001">
    <property type="protein sequence ID" value="MBJ8379683.1"/>
    <property type="molecule type" value="Genomic_DNA"/>
</dbReference>
<reference evidence="1 2" key="1">
    <citation type="submission" date="2020-11" db="EMBL/GenBank/DDBJ databases">
        <title>Enhanced detection system for hospital associated transmission using whole genome sequencing surveillance.</title>
        <authorList>
            <person name="Harrison L.H."/>
            <person name="Van Tyne D."/>
            <person name="Marsh J.W."/>
            <person name="Griffith M.P."/>
            <person name="Snyder D.J."/>
            <person name="Cooper V.S."/>
            <person name="Mustapha M."/>
        </authorList>
    </citation>
    <scope>NUCLEOTIDE SEQUENCE [LARGE SCALE GENOMIC DNA]</scope>
    <source>
        <strain evidence="1 2">CB00117</strain>
    </source>
</reference>
<organism evidence="1 2">
    <name type="scientific">Citrobacter sedlakii</name>
    <dbReference type="NCBI Taxonomy" id="67826"/>
    <lineage>
        <taxon>Bacteria</taxon>
        <taxon>Pseudomonadati</taxon>
        <taxon>Pseudomonadota</taxon>
        <taxon>Gammaproteobacteria</taxon>
        <taxon>Enterobacterales</taxon>
        <taxon>Enterobacteriaceae</taxon>
        <taxon>Citrobacter</taxon>
        <taxon>Citrobacter freundii complex</taxon>
    </lineage>
</organism>
<proteinExistence type="predicted"/>
<gene>
    <name evidence="1" type="ORF">I6M88_01650</name>
</gene>
<protein>
    <submittedName>
        <fullName evidence="1">Two-component-system connector protein AriR</fullName>
    </submittedName>
</protein>
<evidence type="ECO:0000313" key="2">
    <source>
        <dbReference type="Proteomes" id="UP000746649"/>
    </source>
</evidence>
<comment type="caution">
    <text evidence="1">The sequence shown here is derived from an EMBL/GenBank/DDBJ whole genome shotgun (WGS) entry which is preliminary data.</text>
</comment>
<sequence>MRQAMLKQTDFYAVLPDTAMSEFFRNAGDRLAEESAVLATAISSIMASDGHITNKAIILWLVQALETTDSVVQADVLRKTLEIVVGYTMDDI</sequence>
<dbReference type="Proteomes" id="UP000746649">
    <property type="component" value="Unassembled WGS sequence"/>
</dbReference>
<name>A0ABS0ZLH3_9ENTR</name>